<dbReference type="InterPro" id="IPR052408">
    <property type="entry name" value="Exonuclease_MUT-7-like"/>
</dbReference>
<dbReference type="HOGENOM" id="CLU_049674_2_1_10"/>
<organism evidence="2 3">
    <name type="scientific">Alistipes indistinctus YIT 12060</name>
    <dbReference type="NCBI Taxonomy" id="742725"/>
    <lineage>
        <taxon>Bacteria</taxon>
        <taxon>Pseudomonadati</taxon>
        <taxon>Bacteroidota</taxon>
        <taxon>Bacteroidia</taxon>
        <taxon>Bacteroidales</taxon>
        <taxon>Rikenellaceae</taxon>
        <taxon>Alistipes</taxon>
    </lineage>
</organism>
<comment type="caution">
    <text evidence="2">The sequence shown here is derived from an EMBL/GenBank/DDBJ whole genome shotgun (WGS) entry which is preliminary data.</text>
</comment>
<protein>
    <recommendedName>
        <fullName evidence="1">3'-5' exonuclease domain-containing protein</fullName>
    </recommendedName>
</protein>
<dbReference type="EMBL" id="ADLD01000013">
    <property type="protein sequence ID" value="EHB91367.1"/>
    <property type="molecule type" value="Genomic_DNA"/>
</dbReference>
<gene>
    <name evidence="2" type="ORF">HMPREF9450_01416</name>
</gene>
<dbReference type="InterPro" id="IPR002562">
    <property type="entry name" value="3'-5'_exonuclease_dom"/>
</dbReference>
<dbReference type="SMART" id="SM00474">
    <property type="entry name" value="35EXOc"/>
    <property type="match status" value="1"/>
</dbReference>
<dbReference type="SUPFAM" id="SSF53098">
    <property type="entry name" value="Ribonuclease H-like"/>
    <property type="match status" value="1"/>
</dbReference>
<dbReference type="PANTHER" id="PTHR47765:SF2">
    <property type="entry name" value="EXONUCLEASE MUT-7 HOMOLOG"/>
    <property type="match status" value="1"/>
</dbReference>
<dbReference type="STRING" id="742725.HMPREF9450_01416"/>
<dbReference type="GO" id="GO:0006139">
    <property type="term" value="P:nucleobase-containing compound metabolic process"/>
    <property type="evidence" value="ECO:0007669"/>
    <property type="project" value="InterPro"/>
</dbReference>
<dbReference type="InterPro" id="IPR036397">
    <property type="entry name" value="RNaseH_sf"/>
</dbReference>
<dbReference type="InterPro" id="IPR012337">
    <property type="entry name" value="RNaseH-like_sf"/>
</dbReference>
<dbReference type="GO" id="GO:0003676">
    <property type="term" value="F:nucleic acid binding"/>
    <property type="evidence" value="ECO:0007669"/>
    <property type="project" value="InterPro"/>
</dbReference>
<evidence type="ECO:0000313" key="3">
    <source>
        <dbReference type="Proteomes" id="UP000006008"/>
    </source>
</evidence>
<dbReference type="OrthoDB" id="9793333at2"/>
<dbReference type="eggNOG" id="COG0349">
    <property type="taxonomic scope" value="Bacteria"/>
</dbReference>
<dbReference type="AlphaFoldDB" id="G5H9V1"/>
<dbReference type="GO" id="GO:0008408">
    <property type="term" value="F:3'-5' exonuclease activity"/>
    <property type="evidence" value="ECO:0007669"/>
    <property type="project" value="InterPro"/>
</dbReference>
<evidence type="ECO:0000259" key="1">
    <source>
        <dbReference type="SMART" id="SM00474"/>
    </source>
</evidence>
<proteinExistence type="predicted"/>
<keyword evidence="3" id="KW-1185">Reference proteome</keyword>
<dbReference type="GeneID" id="92815547"/>
<feature type="domain" description="3'-5' exonuclease" evidence="1">
    <location>
        <begin position="25"/>
        <end position="190"/>
    </location>
</feature>
<accession>G5H9V1</accession>
<dbReference type="Proteomes" id="UP000006008">
    <property type="component" value="Unassembled WGS sequence"/>
</dbReference>
<name>G5H9V1_9BACT</name>
<evidence type="ECO:0000313" key="2">
    <source>
        <dbReference type="EMBL" id="EHB91367.1"/>
    </source>
</evidence>
<sequence>MPKFQESITNEEVNGLPVGAFSGEIVVVDTPAAFEEACAYLATQPLIGFDTETRPSFSKGVTNKVSLLQLSSGERAFLFRLNKIALEKPLLRLMESPSVTKIGAAIRDDLKGLQKLRHFTPKGFIDLQSIVGQYGITDLSLRKMAAITLQIKVSKAQRLSNWEAANLTPAQQLYAATDAWVSREIYVRLIR</sequence>
<dbReference type="CDD" id="cd06141">
    <property type="entry name" value="WRN_exo"/>
    <property type="match status" value="1"/>
</dbReference>
<dbReference type="Gene3D" id="3.30.420.10">
    <property type="entry name" value="Ribonuclease H-like superfamily/Ribonuclease H"/>
    <property type="match status" value="1"/>
</dbReference>
<reference evidence="2 3" key="1">
    <citation type="submission" date="2011-08" db="EMBL/GenBank/DDBJ databases">
        <title>The Genome Sequence of Alistipes indistinctus YIT 12060.</title>
        <authorList>
            <consortium name="The Broad Institute Genome Sequencing Platform"/>
            <person name="Earl A."/>
            <person name="Ward D."/>
            <person name="Feldgarden M."/>
            <person name="Gevers D."/>
            <person name="Morotomi M."/>
            <person name="Young S.K."/>
            <person name="Zeng Q."/>
            <person name="Gargeya S."/>
            <person name="Fitzgerald M."/>
            <person name="Haas B."/>
            <person name="Abouelleil A."/>
            <person name="Alvarado L."/>
            <person name="Arachchi H.M."/>
            <person name="Berlin A."/>
            <person name="Brown A."/>
            <person name="Chapman S.B."/>
            <person name="Chen Z."/>
            <person name="Dunbar C."/>
            <person name="Freedman E."/>
            <person name="Gearin G."/>
            <person name="Gellesch M."/>
            <person name="Goldberg J."/>
            <person name="Griggs A."/>
            <person name="Gujja S."/>
            <person name="Heiman D."/>
            <person name="Howarth C."/>
            <person name="Larson L."/>
            <person name="Lui A."/>
            <person name="MacDonald P.J.P."/>
            <person name="Montmayeur A."/>
            <person name="Murphy C."/>
            <person name="Neiman D."/>
            <person name="Pearson M."/>
            <person name="Priest M."/>
            <person name="Roberts A."/>
            <person name="Saif S."/>
            <person name="Shea T."/>
            <person name="Shenoy N."/>
            <person name="Sisk P."/>
            <person name="Stolte C."/>
            <person name="Sykes S."/>
            <person name="Wortman J."/>
            <person name="Nusbaum C."/>
            <person name="Birren B."/>
        </authorList>
    </citation>
    <scope>NUCLEOTIDE SEQUENCE [LARGE SCALE GENOMIC DNA]</scope>
    <source>
        <strain evidence="2 3">YIT 12060</strain>
    </source>
</reference>
<dbReference type="PATRIC" id="fig|742725.3.peg.1498"/>
<dbReference type="Pfam" id="PF01612">
    <property type="entry name" value="DNA_pol_A_exo1"/>
    <property type="match status" value="1"/>
</dbReference>
<dbReference type="PANTHER" id="PTHR47765">
    <property type="entry name" value="3'-5' EXONUCLEASE DOMAIN-CONTAINING PROTEIN"/>
    <property type="match status" value="1"/>
</dbReference>
<dbReference type="RefSeq" id="WP_009134222.1">
    <property type="nucleotide sequence ID" value="NZ_CP102250.1"/>
</dbReference>